<evidence type="ECO:0000313" key="1">
    <source>
        <dbReference type="EMBL" id="JAD87634.1"/>
    </source>
</evidence>
<dbReference type="AlphaFoldDB" id="A0A0A9DGF9"/>
<organism evidence="1">
    <name type="scientific">Arundo donax</name>
    <name type="common">Giant reed</name>
    <name type="synonym">Donax arundinaceus</name>
    <dbReference type="NCBI Taxonomy" id="35708"/>
    <lineage>
        <taxon>Eukaryota</taxon>
        <taxon>Viridiplantae</taxon>
        <taxon>Streptophyta</taxon>
        <taxon>Embryophyta</taxon>
        <taxon>Tracheophyta</taxon>
        <taxon>Spermatophyta</taxon>
        <taxon>Magnoliopsida</taxon>
        <taxon>Liliopsida</taxon>
        <taxon>Poales</taxon>
        <taxon>Poaceae</taxon>
        <taxon>PACMAD clade</taxon>
        <taxon>Arundinoideae</taxon>
        <taxon>Arundineae</taxon>
        <taxon>Arundo</taxon>
    </lineage>
</organism>
<proteinExistence type="predicted"/>
<protein>
    <submittedName>
        <fullName evidence="1">Uncharacterized protein</fullName>
    </submittedName>
</protein>
<reference evidence="1" key="2">
    <citation type="journal article" date="2015" name="Data Brief">
        <title>Shoot transcriptome of the giant reed, Arundo donax.</title>
        <authorList>
            <person name="Barrero R.A."/>
            <person name="Guerrero F.D."/>
            <person name="Moolhuijzen P."/>
            <person name="Goolsby J.A."/>
            <person name="Tidwell J."/>
            <person name="Bellgard S.E."/>
            <person name="Bellgard M.I."/>
        </authorList>
    </citation>
    <scope>NUCLEOTIDE SEQUENCE</scope>
    <source>
        <tissue evidence="1">Shoot tissue taken approximately 20 cm above the soil surface</tissue>
    </source>
</reference>
<accession>A0A0A9DGF9</accession>
<sequence>MLKSKPFFFTTTIIPQLPHVHPVYNILLHSSRYGLGPPHVHCMAIPTNNICR</sequence>
<dbReference type="EMBL" id="GBRH01210261">
    <property type="protein sequence ID" value="JAD87634.1"/>
    <property type="molecule type" value="Transcribed_RNA"/>
</dbReference>
<reference evidence="1" key="1">
    <citation type="submission" date="2014-09" db="EMBL/GenBank/DDBJ databases">
        <authorList>
            <person name="Magalhaes I.L.F."/>
            <person name="Oliveira U."/>
            <person name="Santos F.R."/>
            <person name="Vidigal T.H.D.A."/>
            <person name="Brescovit A.D."/>
            <person name="Santos A.J."/>
        </authorList>
    </citation>
    <scope>NUCLEOTIDE SEQUENCE</scope>
    <source>
        <tissue evidence="1">Shoot tissue taken approximately 20 cm above the soil surface</tissue>
    </source>
</reference>
<name>A0A0A9DGF9_ARUDO</name>